<sequence length="658" mass="74285">MKPGLTETLDAIFENDGLLAAHVPGYEPRRGQLEMAKAVQCCLEGMVQESEEPGNNILVVEAETGIGKTLAYLIPAILSGRRIVISTATLNLQDQILEKEIPLVEKIAGREISALCIKGRSNYLCLYRWYQYRSNPQLSLVDNPHIDRIDEWLGATVSGDRAELDWLGEDSNFWRKISTHSDQCLGGGCPEFAHCFISGLRKKAGSVDLLIVNHHLFFSDLALRKGGYGEVLPRYEAVIFDEAHHIENVATTFFGRSFSQYQVFALLADIEKMAKDDLSPQACAEVDQMITGMKERVRVFASLFPVKSGRFYLKDLITDLTEKVWRDEVDLLIRGLEGLSDSISRYGEHGEYWRSLERRGRELVKNVRDVGLHFLENDYVHWYERRDRSVVLSATPVEVAKELNEYLYPLVSSCILTSATLSSGGNFSYLRARLGLGDEVECLQFHSPFDYEKRALLYVPDNSFPEPSAPDYGDVLCGQILDILRISEGRGLVLFTSFKGMERVASFLEDRFDYPVLVQGTASRQSLLTRFREETHSVLLAVASFWEGVDVVGESLSCVIIDKLPFEVPTDPVIEARIQHILEKQGKPFFEFQVPRAILALRQGMGRLMRSSTDRGVIAVMDVRLYKKGYGGLFLRSMPPAPVVRTVQELSDFFKLFD</sequence>
<comment type="catalytic activity">
    <reaction evidence="7">
        <text>ATP + H2O = ADP + phosphate + H(+)</text>
        <dbReference type="Rhea" id="RHEA:13065"/>
        <dbReference type="ChEBI" id="CHEBI:15377"/>
        <dbReference type="ChEBI" id="CHEBI:15378"/>
        <dbReference type="ChEBI" id="CHEBI:30616"/>
        <dbReference type="ChEBI" id="CHEBI:43474"/>
        <dbReference type="ChEBI" id="CHEBI:456216"/>
        <dbReference type="EC" id="5.6.2.3"/>
    </reaction>
</comment>
<dbReference type="GO" id="GO:0005524">
    <property type="term" value="F:ATP binding"/>
    <property type="evidence" value="ECO:0007669"/>
    <property type="project" value="UniProtKB-KW"/>
</dbReference>
<dbReference type="Pfam" id="PF00270">
    <property type="entry name" value="DEAD"/>
    <property type="match status" value="1"/>
</dbReference>
<dbReference type="InterPro" id="IPR045028">
    <property type="entry name" value="DinG/Rad3-like"/>
</dbReference>
<dbReference type="GO" id="GO:0003676">
    <property type="term" value="F:nucleic acid binding"/>
    <property type="evidence" value="ECO:0007669"/>
    <property type="project" value="InterPro"/>
</dbReference>
<dbReference type="GO" id="GO:0016818">
    <property type="term" value="F:hydrolase activity, acting on acid anhydrides, in phosphorus-containing anhydrides"/>
    <property type="evidence" value="ECO:0007669"/>
    <property type="project" value="InterPro"/>
</dbReference>
<keyword evidence="3" id="KW-0378">Hydrolase</keyword>
<accession>A0A8D5JKK6</accession>
<dbReference type="EC" id="5.6.2.3" evidence="6"/>
<evidence type="ECO:0000256" key="5">
    <source>
        <dbReference type="ARBA" id="ARBA00038058"/>
    </source>
</evidence>
<dbReference type="SMART" id="SM00487">
    <property type="entry name" value="DEXDc"/>
    <property type="match status" value="1"/>
</dbReference>
<keyword evidence="4" id="KW-0067">ATP-binding</keyword>
<dbReference type="AlphaFoldDB" id="A0A8D5JKK6"/>
<keyword evidence="9" id="KW-0347">Helicase</keyword>
<comment type="similarity">
    <text evidence="5">Belongs to the helicase family. DinG subfamily.</text>
</comment>
<organism evidence="9 10">
    <name type="scientific">Desulfomarina profundi</name>
    <dbReference type="NCBI Taxonomy" id="2772557"/>
    <lineage>
        <taxon>Bacteria</taxon>
        <taxon>Pseudomonadati</taxon>
        <taxon>Thermodesulfobacteriota</taxon>
        <taxon>Desulfobulbia</taxon>
        <taxon>Desulfobulbales</taxon>
        <taxon>Desulfobulbaceae</taxon>
        <taxon>Desulfomarina</taxon>
    </lineage>
</organism>
<protein>
    <recommendedName>
        <fullName evidence="6">DNA 5'-3' helicase</fullName>
        <ecNumber evidence="6">5.6.2.3</ecNumber>
    </recommendedName>
</protein>
<evidence type="ECO:0000256" key="6">
    <source>
        <dbReference type="ARBA" id="ARBA00044969"/>
    </source>
</evidence>
<dbReference type="GO" id="GO:0043139">
    <property type="term" value="F:5'-3' DNA helicase activity"/>
    <property type="evidence" value="ECO:0007669"/>
    <property type="project" value="UniProtKB-EC"/>
</dbReference>
<dbReference type="GO" id="GO:0006281">
    <property type="term" value="P:DNA repair"/>
    <property type="evidence" value="ECO:0007669"/>
    <property type="project" value="TreeGrafter"/>
</dbReference>
<dbReference type="Proteomes" id="UP000826725">
    <property type="component" value="Chromosome"/>
</dbReference>
<dbReference type="PROSITE" id="PS51193">
    <property type="entry name" value="HELICASE_ATP_BIND_2"/>
    <property type="match status" value="1"/>
</dbReference>
<dbReference type="Pfam" id="PF13307">
    <property type="entry name" value="Helicase_C_2"/>
    <property type="match status" value="1"/>
</dbReference>
<evidence type="ECO:0000256" key="1">
    <source>
        <dbReference type="ARBA" id="ARBA00001966"/>
    </source>
</evidence>
<name>A0A8D5JKK6_9BACT</name>
<evidence type="ECO:0000256" key="3">
    <source>
        <dbReference type="ARBA" id="ARBA00022801"/>
    </source>
</evidence>
<dbReference type="SMART" id="SM00491">
    <property type="entry name" value="HELICc2"/>
    <property type="match status" value="1"/>
</dbReference>
<dbReference type="EMBL" id="AP024086">
    <property type="protein sequence ID" value="BCL59647.1"/>
    <property type="molecule type" value="Genomic_DNA"/>
</dbReference>
<comment type="cofactor">
    <cofactor evidence="1">
        <name>[4Fe-4S] cluster</name>
        <dbReference type="ChEBI" id="CHEBI:49883"/>
    </cofactor>
</comment>
<dbReference type="KEGG" id="dbk:DGMP_03400"/>
<evidence type="ECO:0000256" key="7">
    <source>
        <dbReference type="ARBA" id="ARBA00048954"/>
    </source>
</evidence>
<dbReference type="PANTHER" id="PTHR11472:SF34">
    <property type="entry name" value="REGULATOR OF TELOMERE ELONGATION HELICASE 1"/>
    <property type="match status" value="1"/>
</dbReference>
<gene>
    <name evidence="9" type="primary">yoaA</name>
    <name evidence="9" type="ORF">DGMP_03400</name>
</gene>
<keyword evidence="2" id="KW-0547">Nucleotide-binding</keyword>
<evidence type="ECO:0000259" key="8">
    <source>
        <dbReference type="PROSITE" id="PS51193"/>
    </source>
</evidence>
<dbReference type="InterPro" id="IPR006555">
    <property type="entry name" value="ATP-dep_Helicase_C"/>
</dbReference>
<reference evidence="9" key="1">
    <citation type="submission" date="2020-09" db="EMBL/GenBank/DDBJ databases">
        <title>Desulfogranum mesoprofundum gen. nov., sp. nov., a novel mesophilic, sulfate-reducing chemolithoautotroph isolated from a deep-sea hydrothermal vent chimney in the Suiyo Seamount.</title>
        <authorList>
            <person name="Hashimoto Y."/>
            <person name="Nakagawa S."/>
        </authorList>
    </citation>
    <scope>NUCLEOTIDE SEQUENCE</scope>
    <source>
        <strain evidence="9">KT2</strain>
    </source>
</reference>
<dbReference type="InterPro" id="IPR014001">
    <property type="entry name" value="Helicase_ATP-bd"/>
</dbReference>
<evidence type="ECO:0000313" key="9">
    <source>
        <dbReference type="EMBL" id="BCL59647.1"/>
    </source>
</evidence>
<dbReference type="PANTHER" id="PTHR11472">
    <property type="entry name" value="DNA REPAIR DEAD HELICASE RAD3/XP-D SUBFAMILY MEMBER"/>
    <property type="match status" value="1"/>
</dbReference>
<keyword evidence="10" id="KW-1185">Reference proteome</keyword>
<dbReference type="InterPro" id="IPR014013">
    <property type="entry name" value="Helic_SF1/SF2_ATP-bd_DinG/Rad3"/>
</dbReference>
<dbReference type="InterPro" id="IPR011545">
    <property type="entry name" value="DEAD/DEAH_box_helicase_dom"/>
</dbReference>
<evidence type="ECO:0000256" key="4">
    <source>
        <dbReference type="ARBA" id="ARBA00022840"/>
    </source>
</evidence>
<evidence type="ECO:0000313" key="10">
    <source>
        <dbReference type="Proteomes" id="UP000826725"/>
    </source>
</evidence>
<evidence type="ECO:0000256" key="2">
    <source>
        <dbReference type="ARBA" id="ARBA00022741"/>
    </source>
</evidence>
<proteinExistence type="inferred from homology"/>
<feature type="domain" description="Helicase ATP-binding" evidence="8">
    <location>
        <begin position="18"/>
        <end position="290"/>
    </location>
</feature>